<feature type="chain" id="PRO_5046915533" evidence="1">
    <location>
        <begin position="30"/>
        <end position="84"/>
    </location>
</feature>
<sequence length="84" mass="8288">MMRAPIPTLRPRPALLPALLCTLAAGCCAPPEIALPPVAAPDIAAPALAASADSLPLAAYARPTGEEGVSLRLVSPANTPAAGP</sequence>
<comment type="caution">
    <text evidence="2">The sequence shown here is derived from an EMBL/GenBank/DDBJ whole genome shotgun (WGS) entry which is preliminary data.</text>
</comment>
<evidence type="ECO:0000256" key="1">
    <source>
        <dbReference type="SAM" id="SignalP"/>
    </source>
</evidence>
<dbReference type="EMBL" id="WHOS01000090">
    <property type="protein sequence ID" value="NUB04149.1"/>
    <property type="molecule type" value="Genomic_DNA"/>
</dbReference>
<organism evidence="2 3">
    <name type="scientific">Azospirillum melinis</name>
    <dbReference type="NCBI Taxonomy" id="328839"/>
    <lineage>
        <taxon>Bacteria</taxon>
        <taxon>Pseudomonadati</taxon>
        <taxon>Pseudomonadota</taxon>
        <taxon>Alphaproteobacteria</taxon>
        <taxon>Rhodospirillales</taxon>
        <taxon>Azospirillaceae</taxon>
        <taxon>Azospirillum</taxon>
    </lineage>
</organism>
<dbReference type="PROSITE" id="PS51257">
    <property type="entry name" value="PROKAR_LIPOPROTEIN"/>
    <property type="match status" value="1"/>
</dbReference>
<evidence type="ECO:0000313" key="3">
    <source>
        <dbReference type="Proteomes" id="UP000605086"/>
    </source>
</evidence>
<feature type="signal peptide" evidence="1">
    <location>
        <begin position="1"/>
        <end position="29"/>
    </location>
</feature>
<proteinExistence type="predicted"/>
<accession>A0ABX2KW69</accession>
<dbReference type="Proteomes" id="UP000605086">
    <property type="component" value="Unassembled WGS sequence"/>
</dbReference>
<evidence type="ECO:0000313" key="2">
    <source>
        <dbReference type="EMBL" id="NUB04149.1"/>
    </source>
</evidence>
<keyword evidence="1" id="KW-0732">Signal</keyword>
<name>A0ABX2KW69_9PROT</name>
<protein>
    <submittedName>
        <fullName evidence="2">Uncharacterized protein</fullName>
    </submittedName>
</protein>
<keyword evidence="3" id="KW-1185">Reference proteome</keyword>
<reference evidence="2 3" key="1">
    <citation type="submission" date="2019-10" db="EMBL/GenBank/DDBJ databases">
        <title>Genome sequence of Azospirillum melinis.</title>
        <authorList>
            <person name="Ambrosini A."/>
            <person name="Sant'Anna F.H."/>
            <person name="Cassan F.D."/>
            <person name="Souza E.M."/>
            <person name="Passaglia L.M.P."/>
        </authorList>
    </citation>
    <scope>NUCLEOTIDE SEQUENCE [LARGE SCALE GENOMIC DNA]</scope>
    <source>
        <strain evidence="2 3">TMCY0552</strain>
    </source>
</reference>
<dbReference type="RefSeq" id="WP_174474996.1">
    <property type="nucleotide sequence ID" value="NZ_JAGINN010000010.1"/>
</dbReference>
<gene>
    <name evidence="2" type="ORF">GBZ48_33600</name>
</gene>